<accession>A0AAF0IJ93</accession>
<organism evidence="2 3">
    <name type="scientific">Emydomyces testavorans</name>
    <dbReference type="NCBI Taxonomy" id="2070801"/>
    <lineage>
        <taxon>Eukaryota</taxon>
        <taxon>Fungi</taxon>
        <taxon>Dikarya</taxon>
        <taxon>Ascomycota</taxon>
        <taxon>Pezizomycotina</taxon>
        <taxon>Eurotiomycetes</taxon>
        <taxon>Eurotiomycetidae</taxon>
        <taxon>Onygenales</taxon>
        <taxon>Nannizziopsiaceae</taxon>
        <taxon>Emydomyces</taxon>
    </lineage>
</organism>
<keyword evidence="3" id="KW-1185">Reference proteome</keyword>
<proteinExistence type="predicted"/>
<feature type="compositionally biased region" description="Acidic residues" evidence="1">
    <location>
        <begin position="190"/>
        <end position="200"/>
    </location>
</feature>
<name>A0AAF0IJ93_9EURO</name>
<dbReference type="AlphaFoldDB" id="A0AAF0IJ93"/>
<gene>
    <name evidence="2" type="ORF">PRK78_003934</name>
</gene>
<evidence type="ECO:0000313" key="3">
    <source>
        <dbReference type="Proteomes" id="UP001219355"/>
    </source>
</evidence>
<evidence type="ECO:0000313" key="2">
    <source>
        <dbReference type="EMBL" id="WEW58466.1"/>
    </source>
</evidence>
<protein>
    <submittedName>
        <fullName evidence="2">Uncharacterized protein</fullName>
    </submittedName>
</protein>
<evidence type="ECO:0000256" key="1">
    <source>
        <dbReference type="SAM" id="MobiDB-lite"/>
    </source>
</evidence>
<sequence>MVEYIPAPEPRSLLPPLLACLPAGFASPRPPPALLPLLSPILRQRVQLLSSISSSSSDSWIRLLCWNPSRGEQIERIVGEASFEPHPVSGEIEIPDDVVPRYKRVDPETLRAHFPLTDYNLVVVYVWCPEDEEGGGPGWRVTEILHADSLQDETHTWTLSIGEANELRQKTILREALKHAEDEAQLINEQSDDGGDEDDDHYWAQYDDNLGRTPMRKDSPALNNPRLDAAKQHQEASDASYYSRYNEVQPAMDNDDPSVHRNEIGHSSPSGDAVGNILRQQIEQIINQNGFPRPPPAIDISALGLSHPRPQSASSRGSDAVLRLEQTAENQSTSELGVRDHISSNIRSLYRLARCTGVSGEEFRNLVQRELDRLSCGFE</sequence>
<dbReference type="EMBL" id="CP120628">
    <property type="protein sequence ID" value="WEW58466.1"/>
    <property type="molecule type" value="Genomic_DNA"/>
</dbReference>
<feature type="region of interest" description="Disordered" evidence="1">
    <location>
        <begin position="189"/>
        <end position="224"/>
    </location>
</feature>
<dbReference type="Proteomes" id="UP001219355">
    <property type="component" value="Chromosome 2"/>
</dbReference>
<reference evidence="2" key="1">
    <citation type="submission" date="2023-03" db="EMBL/GenBank/DDBJ databases">
        <title>Emydomyces testavorans Genome Sequence.</title>
        <authorList>
            <person name="Hoyer L."/>
        </authorList>
    </citation>
    <scope>NUCLEOTIDE SEQUENCE</scope>
    <source>
        <strain evidence="2">16-2883</strain>
    </source>
</reference>